<protein>
    <submittedName>
        <fullName evidence="1">Uncharacterized protein</fullName>
    </submittedName>
</protein>
<organism evidence="1 2">
    <name type="scientific">Dryococelus australis</name>
    <dbReference type="NCBI Taxonomy" id="614101"/>
    <lineage>
        <taxon>Eukaryota</taxon>
        <taxon>Metazoa</taxon>
        <taxon>Ecdysozoa</taxon>
        <taxon>Arthropoda</taxon>
        <taxon>Hexapoda</taxon>
        <taxon>Insecta</taxon>
        <taxon>Pterygota</taxon>
        <taxon>Neoptera</taxon>
        <taxon>Polyneoptera</taxon>
        <taxon>Phasmatodea</taxon>
        <taxon>Verophasmatodea</taxon>
        <taxon>Anareolatae</taxon>
        <taxon>Phasmatidae</taxon>
        <taxon>Eurycanthinae</taxon>
        <taxon>Dryococelus</taxon>
    </lineage>
</organism>
<accession>A0ABQ9GYD5</accession>
<proteinExistence type="predicted"/>
<dbReference type="EMBL" id="JARBHB010000008">
    <property type="protein sequence ID" value="KAJ8876983.1"/>
    <property type="molecule type" value="Genomic_DNA"/>
</dbReference>
<evidence type="ECO:0000313" key="1">
    <source>
        <dbReference type="EMBL" id="KAJ8876983.1"/>
    </source>
</evidence>
<name>A0ABQ9GYD5_9NEOP</name>
<gene>
    <name evidence="1" type="ORF">PR048_021435</name>
</gene>
<dbReference type="Proteomes" id="UP001159363">
    <property type="component" value="Chromosome 7"/>
</dbReference>
<keyword evidence="2" id="KW-1185">Reference proteome</keyword>
<reference evidence="1 2" key="1">
    <citation type="submission" date="2023-02" db="EMBL/GenBank/DDBJ databases">
        <title>LHISI_Scaffold_Assembly.</title>
        <authorList>
            <person name="Stuart O.P."/>
            <person name="Cleave R."/>
            <person name="Magrath M.J.L."/>
            <person name="Mikheyev A.S."/>
        </authorList>
    </citation>
    <scope>NUCLEOTIDE SEQUENCE [LARGE SCALE GENOMIC DNA]</scope>
    <source>
        <strain evidence="1">Daus_M_001</strain>
        <tissue evidence="1">Leg muscle</tissue>
    </source>
</reference>
<evidence type="ECO:0000313" key="2">
    <source>
        <dbReference type="Proteomes" id="UP001159363"/>
    </source>
</evidence>
<comment type="caution">
    <text evidence="1">The sequence shown here is derived from an EMBL/GenBank/DDBJ whole genome shotgun (WGS) entry which is preliminary data.</text>
</comment>
<sequence length="335" mass="36633">MSLRQGDIGPELGAVQLCHSGPLAAILSAMLNIESLVFLSRGNKKTARHRGVCSGVHPPRTVHSLSRHPQRLNERACATIGVLTQHIESFYPLGTSVCLVEYFLGGPQRPRQAAALIADCQRQVTRACVARTTPSLAFICHALGDLQTRNKLLSVNTRLFGLDHRKCGTYSTNVQARIQDNVSLGVAGGETGDPRENPTSGIFRHDSHLQKSGVIRPGIEPGSAWWDADFEIVLIVVWLYYLHLMEYCNTARLQPRRTGFNPRPGHSPGISRFPRSLHSGAATFSPDFTLIGSQDLVVKNRPNLSTQWHRESTLIREAGVVGTKSRLCPGGVAVV</sequence>